<dbReference type="RefSeq" id="WP_306972271.1">
    <property type="nucleotide sequence ID" value="NZ_JAUSZV010000005.1"/>
</dbReference>
<evidence type="ECO:0008006" key="3">
    <source>
        <dbReference type="Google" id="ProtNLM"/>
    </source>
</evidence>
<name>A0AAW8F4G2_9ACTN</name>
<sequence>MSPLLDAVRVERMWAAGGVVHIAAWTRELTVACPDCGRGHATGSEEVVVDRTAAARWQMLRSAAVRS</sequence>
<evidence type="ECO:0000313" key="1">
    <source>
        <dbReference type="EMBL" id="MDQ0904704.1"/>
    </source>
</evidence>
<protein>
    <recommendedName>
        <fullName evidence="3">Transposase IS204/IS1001/IS1096/IS1165 zinc-finger domain-containing protein</fullName>
    </recommendedName>
</protein>
<dbReference type="Proteomes" id="UP001234216">
    <property type="component" value="Unassembled WGS sequence"/>
</dbReference>
<evidence type="ECO:0000313" key="2">
    <source>
        <dbReference type="Proteomes" id="UP001234216"/>
    </source>
</evidence>
<dbReference type="AlphaFoldDB" id="A0AAW8F4G2"/>
<accession>A0AAW8F4G2</accession>
<dbReference type="EMBL" id="JAUSZV010000005">
    <property type="protein sequence ID" value="MDQ0904704.1"/>
    <property type="molecule type" value="Genomic_DNA"/>
</dbReference>
<organism evidence="1 2">
    <name type="scientific">Streptomyces canus</name>
    <dbReference type="NCBI Taxonomy" id="58343"/>
    <lineage>
        <taxon>Bacteria</taxon>
        <taxon>Bacillati</taxon>
        <taxon>Actinomycetota</taxon>
        <taxon>Actinomycetes</taxon>
        <taxon>Kitasatosporales</taxon>
        <taxon>Streptomycetaceae</taxon>
        <taxon>Streptomyces</taxon>
        <taxon>Streptomyces aurantiacus group</taxon>
    </lineage>
</organism>
<comment type="caution">
    <text evidence="1">The sequence shown here is derived from an EMBL/GenBank/DDBJ whole genome shotgun (WGS) entry which is preliminary data.</text>
</comment>
<reference evidence="1" key="1">
    <citation type="submission" date="2023-07" db="EMBL/GenBank/DDBJ databases">
        <title>Comparative genomics of wheat-associated soil bacteria to identify genetic determinants of phenazine resistance.</title>
        <authorList>
            <person name="Mouncey N."/>
        </authorList>
    </citation>
    <scope>NUCLEOTIDE SEQUENCE</scope>
    <source>
        <strain evidence="1">V4I22</strain>
    </source>
</reference>
<proteinExistence type="predicted"/>
<gene>
    <name evidence="1" type="ORF">QFZ22_000689</name>
</gene>